<keyword evidence="3" id="KW-1185">Reference proteome</keyword>
<dbReference type="Proteomes" id="UP000444316">
    <property type="component" value="Unassembled WGS sequence"/>
</dbReference>
<dbReference type="GO" id="GO:0003677">
    <property type="term" value="F:DNA binding"/>
    <property type="evidence" value="ECO:0007669"/>
    <property type="project" value="InterPro"/>
</dbReference>
<protein>
    <submittedName>
        <fullName evidence="2">Recombinase family protein</fullName>
    </submittedName>
</protein>
<sequence>MVKKLGLASTFDTASQITNRAVAYVRMSTERQEYSTKNQLDVIERYATEHDLSIVAIYEDAGKSGLTKSGRPALCRLIEDVQTRHDFDFILVYDVTRWGRFQDIDESAYYEYHCRRYGVSIAYCAEPFDNDGSPYSAIMKMLKRAAAAEFSRELSVKVFAGQCRLIRMGYKAGGAAIYGLSRLLVGKDGIPVGILKSGEWKAIQNQRVIFAPGPEEEIEIVNLIFKWYVDDGVGDRRIAALLNSQNVPSKYGGKWTNNIIRCMLKNEKYIGNLIFNKASFKLKNKAISNPPESWVRCDNAFPAIVPIELYDAAQRERRRRNGHYSTEELIAILRRIYREKGRISSNLINQDPDAPTATLFWCRFGGMFEAYKLAGIPYVGNDEELGVRKRNYAFKDIVQAQVEKLVRAAGGYSERQLGHWATNTYRMRLNGLVNIAIRVLSCRREPKYGYNRWWVNSPSKIEVDFLIAAQLDKSNTEIVRYFLFPREDFGMSDIAFTEDSVGRLQSYSTSRLEDFFGPIEIPESKDDSGVLWAS</sequence>
<dbReference type="InterPro" id="IPR036162">
    <property type="entry name" value="Resolvase-like_N_sf"/>
</dbReference>
<dbReference type="InterPro" id="IPR006119">
    <property type="entry name" value="Resolv_N"/>
</dbReference>
<dbReference type="SUPFAM" id="SSF53041">
    <property type="entry name" value="Resolvase-like"/>
    <property type="match status" value="1"/>
</dbReference>
<evidence type="ECO:0000313" key="3">
    <source>
        <dbReference type="Proteomes" id="UP000444316"/>
    </source>
</evidence>
<dbReference type="Pfam" id="PF00239">
    <property type="entry name" value="Resolvase"/>
    <property type="match status" value="1"/>
</dbReference>
<dbReference type="CDD" id="cd00338">
    <property type="entry name" value="Ser_Recombinase"/>
    <property type="match status" value="1"/>
</dbReference>
<reference evidence="2" key="1">
    <citation type="submission" date="2019-12" db="EMBL/GenBank/DDBJ databases">
        <title>Novel species isolated from a subtropical stream in China.</title>
        <authorList>
            <person name="Lu H."/>
        </authorList>
    </citation>
    <scope>NUCLEOTIDE SEQUENCE [LARGE SCALE GENOMIC DNA]</scope>
    <source>
        <strain evidence="2">FT93W</strain>
    </source>
</reference>
<dbReference type="Gene3D" id="3.40.50.1390">
    <property type="entry name" value="Resolvase, N-terminal catalytic domain"/>
    <property type="match status" value="1"/>
</dbReference>
<comment type="caution">
    <text evidence="2">The sequence shown here is derived from an EMBL/GenBank/DDBJ whole genome shotgun (WGS) entry which is preliminary data.</text>
</comment>
<name>A0A845I6G2_9BURK</name>
<accession>A0A845I6G2</accession>
<organism evidence="2 3">
    <name type="scientific">Duganella fentianensis</name>
    <dbReference type="NCBI Taxonomy" id="2692177"/>
    <lineage>
        <taxon>Bacteria</taxon>
        <taxon>Pseudomonadati</taxon>
        <taxon>Pseudomonadota</taxon>
        <taxon>Betaproteobacteria</taxon>
        <taxon>Burkholderiales</taxon>
        <taxon>Oxalobacteraceae</taxon>
        <taxon>Telluria group</taxon>
        <taxon>Duganella</taxon>
    </lineage>
</organism>
<dbReference type="RefSeq" id="WP_161037010.1">
    <property type="nucleotide sequence ID" value="NZ_WWCL01000006.1"/>
</dbReference>
<dbReference type="SMART" id="SM00857">
    <property type="entry name" value="Resolvase"/>
    <property type="match status" value="1"/>
</dbReference>
<dbReference type="InterPro" id="IPR038109">
    <property type="entry name" value="DNA_bind_recomb_sf"/>
</dbReference>
<dbReference type="PROSITE" id="PS51736">
    <property type="entry name" value="RECOMBINASES_3"/>
    <property type="match status" value="1"/>
</dbReference>
<dbReference type="GO" id="GO:0000150">
    <property type="term" value="F:DNA strand exchange activity"/>
    <property type="evidence" value="ECO:0007669"/>
    <property type="project" value="InterPro"/>
</dbReference>
<gene>
    <name evidence="2" type="ORF">GTP23_21475</name>
</gene>
<evidence type="ECO:0000313" key="2">
    <source>
        <dbReference type="EMBL" id="MYN47616.1"/>
    </source>
</evidence>
<dbReference type="Pfam" id="PF07508">
    <property type="entry name" value="Recombinase"/>
    <property type="match status" value="1"/>
</dbReference>
<feature type="domain" description="Resolvase/invertase-type recombinase catalytic" evidence="1">
    <location>
        <begin position="20"/>
        <end position="169"/>
    </location>
</feature>
<evidence type="ECO:0000259" key="1">
    <source>
        <dbReference type="PROSITE" id="PS51736"/>
    </source>
</evidence>
<dbReference type="FunFam" id="3.40.50.1390:FF:000008">
    <property type="entry name" value="DNA recombinase"/>
    <property type="match status" value="1"/>
</dbReference>
<dbReference type="AlphaFoldDB" id="A0A845I6G2"/>
<dbReference type="InterPro" id="IPR011109">
    <property type="entry name" value="DNA_bind_recombinase_dom"/>
</dbReference>
<dbReference type="EMBL" id="WWCL01000006">
    <property type="protein sequence ID" value="MYN47616.1"/>
    <property type="molecule type" value="Genomic_DNA"/>
</dbReference>
<proteinExistence type="predicted"/>
<dbReference type="Gene3D" id="3.90.1750.20">
    <property type="entry name" value="Putative Large Serine Recombinase, Chain B, Domain 2"/>
    <property type="match status" value="1"/>
</dbReference>
<dbReference type="PANTHER" id="PTHR30461:SF23">
    <property type="entry name" value="DNA RECOMBINASE-RELATED"/>
    <property type="match status" value="1"/>
</dbReference>
<dbReference type="PANTHER" id="PTHR30461">
    <property type="entry name" value="DNA-INVERTASE FROM LAMBDOID PROPHAGE"/>
    <property type="match status" value="1"/>
</dbReference>
<dbReference type="InterPro" id="IPR050639">
    <property type="entry name" value="SSR_resolvase"/>
</dbReference>